<sequence>MNQTSSTERCHHDYESYAAHGSPPAYDFPSEYINPPAYCYGSLFGISDDIDAWIAGRTPYCYLNSCEQVYHLTDTARQHRRKLTQVPSVIAAVKNASSSHQPLRTVWLMSLPAAIIHDVVAPPYHLTQMAIALSRSKFERIKSDAKILDEVLESLRLSLAAAFRMVMRLGLETHEAVERQVQNGEGYIFLAIARLLEAYGSRFAPSGTVFLASHKRLPREHCFGTARLHFGQIHDLKEDLRFIGLFPAHDLDAFAVLERCLRRVYPALQEPFAGSNEEPGFSHIVQRLRLVQDEMPGLISFDTRK</sequence>
<dbReference type="Proteomes" id="UP000664132">
    <property type="component" value="Unassembled WGS sequence"/>
</dbReference>
<keyword evidence="2" id="KW-1185">Reference proteome</keyword>
<dbReference type="AlphaFoldDB" id="A0A8H7T2X1"/>
<gene>
    <name evidence="1" type="ORF">IFR04_015513</name>
</gene>
<protein>
    <submittedName>
        <fullName evidence="1">Uncharacterized protein</fullName>
    </submittedName>
</protein>
<reference evidence="1" key="1">
    <citation type="submission" date="2021-02" db="EMBL/GenBank/DDBJ databases">
        <title>Genome sequence Cadophora malorum strain M34.</title>
        <authorList>
            <person name="Stefanovic E."/>
            <person name="Vu D."/>
            <person name="Scully C."/>
            <person name="Dijksterhuis J."/>
            <person name="Roader J."/>
            <person name="Houbraken J."/>
        </authorList>
    </citation>
    <scope>NUCLEOTIDE SEQUENCE</scope>
    <source>
        <strain evidence="1">M34</strain>
    </source>
</reference>
<dbReference type="OrthoDB" id="3473867at2759"/>
<comment type="caution">
    <text evidence="1">The sequence shown here is derived from an EMBL/GenBank/DDBJ whole genome shotgun (WGS) entry which is preliminary data.</text>
</comment>
<evidence type="ECO:0000313" key="1">
    <source>
        <dbReference type="EMBL" id="KAG4411347.1"/>
    </source>
</evidence>
<proteinExistence type="predicted"/>
<name>A0A8H7T2X1_9HELO</name>
<evidence type="ECO:0000313" key="2">
    <source>
        <dbReference type="Proteomes" id="UP000664132"/>
    </source>
</evidence>
<accession>A0A8H7T2X1</accession>
<dbReference type="EMBL" id="JAFJYH010000489">
    <property type="protein sequence ID" value="KAG4411347.1"/>
    <property type="molecule type" value="Genomic_DNA"/>
</dbReference>
<organism evidence="1 2">
    <name type="scientific">Cadophora malorum</name>
    <dbReference type="NCBI Taxonomy" id="108018"/>
    <lineage>
        <taxon>Eukaryota</taxon>
        <taxon>Fungi</taxon>
        <taxon>Dikarya</taxon>
        <taxon>Ascomycota</taxon>
        <taxon>Pezizomycotina</taxon>
        <taxon>Leotiomycetes</taxon>
        <taxon>Helotiales</taxon>
        <taxon>Ploettnerulaceae</taxon>
        <taxon>Cadophora</taxon>
    </lineage>
</organism>